<keyword evidence="1" id="KW-1133">Transmembrane helix</keyword>
<evidence type="ECO:0000313" key="3">
    <source>
        <dbReference type="Proteomes" id="UP000295294"/>
    </source>
</evidence>
<keyword evidence="1" id="KW-0472">Membrane</keyword>
<protein>
    <submittedName>
        <fullName evidence="2">Uncharacterized protein</fullName>
    </submittedName>
</protein>
<geneLocation type="plasmid" evidence="2">
    <name>unnamed1</name>
</geneLocation>
<evidence type="ECO:0000256" key="1">
    <source>
        <dbReference type="SAM" id="Phobius"/>
    </source>
</evidence>
<organism evidence="2 3">
    <name type="scientific">Cupriavidus oxalaticus</name>
    <dbReference type="NCBI Taxonomy" id="96344"/>
    <lineage>
        <taxon>Bacteria</taxon>
        <taxon>Pseudomonadati</taxon>
        <taxon>Pseudomonadota</taxon>
        <taxon>Betaproteobacteria</taxon>
        <taxon>Burkholderiales</taxon>
        <taxon>Burkholderiaceae</taxon>
        <taxon>Cupriavidus</taxon>
    </lineage>
</organism>
<proteinExistence type="predicted"/>
<reference evidence="2 3" key="1">
    <citation type="submission" date="2019-03" db="EMBL/GenBank/DDBJ databases">
        <title>Efficiently degradation of phenoxyalkanoic acid herbicides by Cupriavidus oxalaticus strain X32.</title>
        <authorList>
            <person name="Sheng X."/>
        </authorList>
    </citation>
    <scope>NUCLEOTIDE SEQUENCE [LARGE SCALE GENOMIC DNA]</scope>
    <source>
        <strain evidence="2 3">X32</strain>
        <plasmid evidence="2 3">unnamed1</plasmid>
    </source>
</reference>
<sequence>MSHDAACMEASDAPRHPPATMALGGAIAPMVMGQLVQGAPGVTHGFDLGFVVFNAVMLAGCVVGIFGQDQERSKLRSAAR</sequence>
<keyword evidence="1" id="KW-0812">Transmembrane</keyword>
<dbReference type="KEGG" id="cox:E0W60_30460"/>
<dbReference type="RefSeq" id="WP_135706624.1">
    <property type="nucleotide sequence ID" value="NZ_CP038636.1"/>
</dbReference>
<dbReference type="Proteomes" id="UP000295294">
    <property type="component" value="Plasmid unnamed1"/>
</dbReference>
<dbReference type="OrthoDB" id="4474610at2"/>
<accession>A0A4P7LGZ1</accession>
<dbReference type="AlphaFoldDB" id="A0A4P7LGZ1"/>
<evidence type="ECO:0000313" key="2">
    <source>
        <dbReference type="EMBL" id="QBY55380.1"/>
    </source>
</evidence>
<keyword evidence="2" id="KW-0614">Plasmid</keyword>
<feature type="transmembrane region" description="Helical" evidence="1">
    <location>
        <begin position="48"/>
        <end position="67"/>
    </location>
</feature>
<gene>
    <name evidence="2" type="ORF">E0W60_30460</name>
</gene>
<dbReference type="EMBL" id="CP038636">
    <property type="protein sequence ID" value="QBY55380.1"/>
    <property type="molecule type" value="Genomic_DNA"/>
</dbReference>
<name>A0A4P7LGZ1_9BURK</name>